<evidence type="ECO:0000313" key="3">
    <source>
        <dbReference type="Proteomes" id="UP000007174"/>
    </source>
</evidence>
<feature type="compositionally biased region" description="Low complexity" evidence="1">
    <location>
        <begin position="62"/>
        <end position="93"/>
    </location>
</feature>
<dbReference type="AlphaFoldDB" id="H1W0Z7"/>
<dbReference type="HOGENOM" id="CLU_1302286_0_0_1"/>
<dbReference type="EMBL" id="CACQ02008407">
    <property type="protein sequence ID" value="CCF46160.1"/>
    <property type="molecule type" value="Genomic_DNA"/>
</dbReference>
<evidence type="ECO:0000256" key="1">
    <source>
        <dbReference type="SAM" id="MobiDB-lite"/>
    </source>
</evidence>
<feature type="region of interest" description="Disordered" evidence="1">
    <location>
        <begin position="1"/>
        <end position="122"/>
    </location>
</feature>
<organism evidence="2 3">
    <name type="scientific">Colletotrichum higginsianum (strain IMI 349063)</name>
    <name type="common">Crucifer anthracnose fungus</name>
    <dbReference type="NCBI Taxonomy" id="759273"/>
    <lineage>
        <taxon>Eukaryota</taxon>
        <taxon>Fungi</taxon>
        <taxon>Dikarya</taxon>
        <taxon>Ascomycota</taxon>
        <taxon>Pezizomycotina</taxon>
        <taxon>Sordariomycetes</taxon>
        <taxon>Hypocreomycetidae</taxon>
        <taxon>Glomerellales</taxon>
        <taxon>Glomerellaceae</taxon>
        <taxon>Colletotrichum</taxon>
        <taxon>Colletotrichum destructivum species complex</taxon>
    </lineage>
</organism>
<evidence type="ECO:0000313" key="2">
    <source>
        <dbReference type="EMBL" id="CCF46160.1"/>
    </source>
</evidence>
<dbReference type="Proteomes" id="UP000007174">
    <property type="component" value="Unassembled WGS sequence"/>
</dbReference>
<gene>
    <name evidence="2" type="ORF">CH063_15001</name>
</gene>
<feature type="compositionally biased region" description="Basic residues" evidence="1">
    <location>
        <begin position="94"/>
        <end position="120"/>
    </location>
</feature>
<feature type="non-terminal residue" evidence="2">
    <location>
        <position position="212"/>
    </location>
</feature>
<proteinExistence type="predicted"/>
<accession>H1W0Z7</accession>
<sequence length="212" mass="22576">PQDPRSHGQAHRPVLRDAPLAARGRGGEADEGVLQELRARHRGARPPPPHRPARLQRKGGRRPAAGGDPAARPRAAPAAGGPRPEQGAGPAVHQRLRQPRPPRRAAAGRRRPVRGPHVLRLRAVPVRVQAGARDVPQGHGRGGRREGRGLFLCRRLVRQLQERRGTGLDGGAPGGGRAACAREQGIAVPDPPPAGAARRVSAVFQIDQRRGL</sequence>
<protein>
    <submittedName>
        <fullName evidence="2">SSM1</fullName>
    </submittedName>
</protein>
<reference evidence="3" key="1">
    <citation type="journal article" date="2012" name="Nat. Genet.">
        <title>Lifestyle transitions in plant pathogenic Colletotrichum fungi deciphered by genome and transcriptome analyses.</title>
        <authorList>
            <person name="O'Connell R.J."/>
            <person name="Thon M.R."/>
            <person name="Hacquard S."/>
            <person name="Amyotte S.G."/>
            <person name="Kleemann J."/>
            <person name="Torres M.F."/>
            <person name="Damm U."/>
            <person name="Buiate E.A."/>
            <person name="Epstein L."/>
            <person name="Alkan N."/>
            <person name="Altmueller J."/>
            <person name="Alvarado-Balderrama L."/>
            <person name="Bauser C.A."/>
            <person name="Becker C."/>
            <person name="Birren B.W."/>
            <person name="Chen Z."/>
            <person name="Choi J."/>
            <person name="Crouch J.A."/>
            <person name="Duvick J.P."/>
            <person name="Farman M.A."/>
            <person name="Gan P."/>
            <person name="Heiman D."/>
            <person name="Henrissat B."/>
            <person name="Howard R.J."/>
            <person name="Kabbage M."/>
            <person name="Koch C."/>
            <person name="Kracher B."/>
            <person name="Kubo Y."/>
            <person name="Law A.D."/>
            <person name="Lebrun M.-H."/>
            <person name="Lee Y.-H."/>
            <person name="Miyara I."/>
            <person name="Moore N."/>
            <person name="Neumann U."/>
            <person name="Nordstroem K."/>
            <person name="Panaccione D.G."/>
            <person name="Panstruga R."/>
            <person name="Place M."/>
            <person name="Proctor R.H."/>
            <person name="Prusky D."/>
            <person name="Rech G."/>
            <person name="Reinhardt R."/>
            <person name="Rollins J.A."/>
            <person name="Rounsley S."/>
            <person name="Schardl C.L."/>
            <person name="Schwartz D.C."/>
            <person name="Shenoy N."/>
            <person name="Shirasu K."/>
            <person name="Sikhakolli U.R."/>
            <person name="Stueber K."/>
            <person name="Sukno S.A."/>
            <person name="Sweigard J.A."/>
            <person name="Takano Y."/>
            <person name="Takahara H."/>
            <person name="Trail F."/>
            <person name="van der Does H.C."/>
            <person name="Voll L.M."/>
            <person name="Will I."/>
            <person name="Young S."/>
            <person name="Zeng Q."/>
            <person name="Zhang J."/>
            <person name="Zhou S."/>
            <person name="Dickman M.B."/>
            <person name="Schulze-Lefert P."/>
            <person name="Ver Loren van Themaat E."/>
            <person name="Ma L.-J."/>
            <person name="Vaillancourt L.J."/>
        </authorList>
    </citation>
    <scope>NUCLEOTIDE SEQUENCE [LARGE SCALE GENOMIC DNA]</scope>
    <source>
        <strain evidence="3">IMI 349063</strain>
    </source>
</reference>
<feature type="compositionally biased region" description="Basic residues" evidence="1">
    <location>
        <begin position="51"/>
        <end position="61"/>
    </location>
</feature>
<name>H1W0Z7_COLHI</name>
<feature type="non-terminal residue" evidence="2">
    <location>
        <position position="1"/>
    </location>
</feature>